<keyword evidence="19" id="KW-0325">Glycoprotein</keyword>
<dbReference type="PROSITE" id="PS00107">
    <property type="entry name" value="PROTEIN_KINASE_ATP"/>
    <property type="match status" value="1"/>
</dbReference>
<evidence type="ECO:0000256" key="18">
    <source>
        <dbReference type="ARBA" id="ARBA00023170"/>
    </source>
</evidence>
<dbReference type="InterPro" id="IPR011009">
    <property type="entry name" value="Kinase-like_dom_sf"/>
</dbReference>
<dbReference type="Pfam" id="PF00069">
    <property type="entry name" value="Pkinase"/>
    <property type="match status" value="1"/>
</dbReference>
<evidence type="ECO:0000256" key="19">
    <source>
        <dbReference type="ARBA" id="ARBA00023180"/>
    </source>
</evidence>
<dbReference type="SMART" id="SM00365">
    <property type="entry name" value="LRR_SD22"/>
    <property type="match status" value="6"/>
</dbReference>
<keyword evidence="14" id="KW-0418">Kinase</keyword>
<dbReference type="Pfam" id="PF00560">
    <property type="entry name" value="LRR_1"/>
    <property type="match status" value="7"/>
</dbReference>
<dbReference type="InterPro" id="IPR051716">
    <property type="entry name" value="Plant_RL_S/T_kinase"/>
</dbReference>
<evidence type="ECO:0000256" key="20">
    <source>
        <dbReference type="ARBA" id="ARBA00047899"/>
    </source>
</evidence>
<dbReference type="GO" id="GO:0005524">
    <property type="term" value="F:ATP binding"/>
    <property type="evidence" value="ECO:0007669"/>
    <property type="project" value="UniProtKB-UniRule"/>
</dbReference>
<dbReference type="EC" id="2.7.11.1" evidence="4"/>
<evidence type="ECO:0000256" key="10">
    <source>
        <dbReference type="ARBA" id="ARBA00022692"/>
    </source>
</evidence>
<protein>
    <recommendedName>
        <fullName evidence="4">non-specific serine/threonine protein kinase</fullName>
        <ecNumber evidence="4">2.7.11.1</ecNumber>
    </recommendedName>
</protein>
<comment type="catalytic activity">
    <reaction evidence="21">
        <text>L-seryl-[protein] + ATP = O-phospho-L-seryl-[protein] + ADP + H(+)</text>
        <dbReference type="Rhea" id="RHEA:17989"/>
        <dbReference type="Rhea" id="RHEA-COMP:9863"/>
        <dbReference type="Rhea" id="RHEA-COMP:11604"/>
        <dbReference type="ChEBI" id="CHEBI:15378"/>
        <dbReference type="ChEBI" id="CHEBI:29999"/>
        <dbReference type="ChEBI" id="CHEBI:30616"/>
        <dbReference type="ChEBI" id="CHEBI:83421"/>
        <dbReference type="ChEBI" id="CHEBI:456216"/>
        <dbReference type="EC" id="2.7.11.1"/>
    </reaction>
</comment>
<dbReference type="Gene3D" id="3.30.200.20">
    <property type="entry name" value="Phosphorylase Kinase, domain 1"/>
    <property type="match status" value="1"/>
</dbReference>
<evidence type="ECO:0000256" key="14">
    <source>
        <dbReference type="ARBA" id="ARBA00022777"/>
    </source>
</evidence>
<keyword evidence="6" id="KW-0723">Serine/threonine-protein kinase</keyword>
<dbReference type="SUPFAM" id="SSF52047">
    <property type="entry name" value="RNI-like"/>
    <property type="match status" value="1"/>
</dbReference>
<dbReference type="SMART" id="SM00220">
    <property type="entry name" value="S_TKc"/>
    <property type="match status" value="1"/>
</dbReference>
<dbReference type="FunFam" id="1.10.510.10:FF:000479">
    <property type="entry name" value="Leucine-rich repeat receptor-like protein kinase"/>
    <property type="match status" value="1"/>
</dbReference>
<dbReference type="SUPFAM" id="SSF56112">
    <property type="entry name" value="Protein kinase-like (PK-like)"/>
    <property type="match status" value="1"/>
</dbReference>
<comment type="catalytic activity">
    <reaction evidence="20">
        <text>L-threonyl-[protein] + ATP = O-phospho-L-threonyl-[protein] + ADP + H(+)</text>
        <dbReference type="Rhea" id="RHEA:46608"/>
        <dbReference type="Rhea" id="RHEA-COMP:11060"/>
        <dbReference type="Rhea" id="RHEA-COMP:11605"/>
        <dbReference type="ChEBI" id="CHEBI:15378"/>
        <dbReference type="ChEBI" id="CHEBI:30013"/>
        <dbReference type="ChEBI" id="CHEBI:30616"/>
        <dbReference type="ChEBI" id="CHEBI:61977"/>
        <dbReference type="ChEBI" id="CHEBI:456216"/>
        <dbReference type="EC" id="2.7.11.1"/>
    </reaction>
</comment>
<keyword evidence="10" id="KW-0812">Transmembrane</keyword>
<comment type="similarity">
    <text evidence="3">Belongs to the protein kinase superfamily. Ser/Thr protein kinase family.</text>
</comment>
<evidence type="ECO:0000313" key="23">
    <source>
        <dbReference type="EnsemblPlants" id="EMT26008"/>
    </source>
</evidence>
<evidence type="ECO:0000256" key="17">
    <source>
        <dbReference type="ARBA" id="ARBA00023136"/>
    </source>
</evidence>
<dbReference type="SUPFAM" id="SSF52058">
    <property type="entry name" value="L domain-like"/>
    <property type="match status" value="1"/>
</dbReference>
<dbReference type="PROSITE" id="PS50011">
    <property type="entry name" value="PROTEIN_KINASE_DOM"/>
    <property type="match status" value="1"/>
</dbReference>
<dbReference type="Gene3D" id="3.80.10.10">
    <property type="entry name" value="Ribonuclease Inhibitor"/>
    <property type="match status" value="4"/>
</dbReference>
<keyword evidence="5" id="KW-1003">Cell membrane</keyword>
<dbReference type="EnsemblPlants" id="EMT26008">
    <property type="protein sequence ID" value="EMT26008"/>
    <property type="gene ID" value="F775_25700"/>
</dbReference>
<dbReference type="InterPro" id="IPR017441">
    <property type="entry name" value="Protein_kinase_ATP_BS"/>
</dbReference>
<evidence type="ECO:0000259" key="22">
    <source>
        <dbReference type="PROSITE" id="PS50011"/>
    </source>
</evidence>
<evidence type="ECO:0000256" key="7">
    <source>
        <dbReference type="ARBA" id="ARBA00022553"/>
    </source>
</evidence>
<evidence type="ECO:0000256" key="2">
    <source>
        <dbReference type="ARBA" id="ARBA00004479"/>
    </source>
</evidence>
<proteinExistence type="inferred from homology"/>
<reference evidence="23" key="1">
    <citation type="submission" date="2015-06" db="UniProtKB">
        <authorList>
            <consortium name="EnsemblPlants"/>
        </authorList>
    </citation>
    <scope>IDENTIFICATION</scope>
</reference>
<keyword evidence="7" id="KW-0597">Phosphoprotein</keyword>
<dbReference type="InterPro" id="IPR055414">
    <property type="entry name" value="LRR_R13L4/SHOC2-like"/>
</dbReference>
<evidence type="ECO:0000256" key="16">
    <source>
        <dbReference type="ARBA" id="ARBA00022989"/>
    </source>
</evidence>
<dbReference type="FunFam" id="3.30.200.20:FF:000309">
    <property type="entry name" value="Leucine-rich repeat receptor protein kinase MSP1"/>
    <property type="match status" value="1"/>
</dbReference>
<evidence type="ECO:0000256" key="8">
    <source>
        <dbReference type="ARBA" id="ARBA00022614"/>
    </source>
</evidence>
<dbReference type="FunFam" id="3.80.10.10:FF:000095">
    <property type="entry name" value="LRR receptor-like serine/threonine-protein kinase GSO1"/>
    <property type="match status" value="2"/>
</dbReference>
<evidence type="ECO:0000256" key="11">
    <source>
        <dbReference type="ARBA" id="ARBA00022729"/>
    </source>
</evidence>
<dbReference type="PANTHER" id="PTHR48053">
    <property type="entry name" value="LEUCINE RICH REPEAT FAMILY PROTEIN, EXPRESSED"/>
    <property type="match status" value="1"/>
</dbReference>
<dbReference type="Gene3D" id="1.10.510.10">
    <property type="entry name" value="Transferase(Phosphotransferase) domain 1"/>
    <property type="match status" value="1"/>
</dbReference>
<dbReference type="Pfam" id="PF23598">
    <property type="entry name" value="LRR_14"/>
    <property type="match status" value="1"/>
</dbReference>
<dbReference type="ExpressionAtlas" id="M8BW06">
    <property type="expression patterns" value="baseline"/>
</dbReference>
<dbReference type="InterPro" id="IPR003591">
    <property type="entry name" value="Leu-rich_rpt_typical-subtyp"/>
</dbReference>
<dbReference type="InterPro" id="IPR000719">
    <property type="entry name" value="Prot_kinase_dom"/>
</dbReference>
<keyword evidence="12" id="KW-0677">Repeat</keyword>
<evidence type="ECO:0000256" key="1">
    <source>
        <dbReference type="ARBA" id="ARBA00004162"/>
    </source>
</evidence>
<keyword evidence="16" id="KW-1133">Transmembrane helix</keyword>
<evidence type="ECO:0000256" key="9">
    <source>
        <dbReference type="ARBA" id="ARBA00022679"/>
    </source>
</evidence>
<evidence type="ECO:0000256" key="13">
    <source>
        <dbReference type="ARBA" id="ARBA00022741"/>
    </source>
</evidence>
<dbReference type="PANTHER" id="PTHR48053:SF78">
    <property type="entry name" value="PROTEIN KINASE DOMAIN-CONTAINING PROTEIN"/>
    <property type="match status" value="1"/>
</dbReference>
<sequence>MSLLLALELLLFLLVLPHLSSASNHTHSSLDRQAEALLRWKYSLSSWSYVVDSWTKETSPCDWIGITCSNAVLPRGRDQGGPARVVSNFSLVKFRFYGRWDSLHFSDLPNLMYLDLSDNSLWGSIPSSIGALAKLSLLDLSTNNLDGSIPPFKVPSIVGTREFNKPLHFANLLHLVYLDLSHNALLGSIPSSIGALTELTHLDLSNNGMNGSIPSSIGALAELTHLDLSNNGLNGSIPPSIDSPHLAYLDLSLNKLSGPIPLRVGALAELRFLGLSFNGLNGSILPFIGLPHLDYLDLCDNNLSGRIPSNIGAHANLLFINLSNNRLHGFIPPSICNLTKLISLDLSYNLLSNGFPTCDNLAKLYLNHNKLTGPIPPSLLNLASLKVLDISNNKIMGSIPKGIGNLTSLEWLDISSNQIMGSIPKSIGNLTSLERLDISSNQIMGSIPNSMGNLRSLKFLNLSNNQMSGPIPSTFSKLISVNIISIKSNQLNGILPPELGLLVLLSYLDLSTNQLVGGIPPEIGQCHSLSSLLVSDNLLTGRIPQELGYLSELYELDLSKNNLSGAIPVTFSDLYHLLKLNLSYNSLAGRVPYLAAGVISLDRNIEIQMTYLHVKHTKAENIKIAFEDILNATENFDGKYCIGVGGYGSVYKVELEAGTIFAVKLLHTMEEYNDEATFHAEIEVLTKIRHRCIVKLFGFCSHSQCKFLVYDLIERGSLSSILHEQELSKDLDWPKRVDVITDVAQALSYLHHDCDDPIVHRDIKSSNILLDLNFKAYVSDFGMARKLKAGYSSWSTIFAGTCGYIAPELSSTMVFTEKCDVYSFGVVVLEVLMGKHPGDLLLPFFCLTEQPGKFNDILDRRVTAPSNIDEEKNIILVALVAFACLQVNPKARPTMQQCVYLFPKPSGRKTSRRLDHMHISVHR</sequence>
<accession>M8BW06</accession>
<evidence type="ECO:0000256" key="3">
    <source>
        <dbReference type="ARBA" id="ARBA00008684"/>
    </source>
</evidence>
<dbReference type="Pfam" id="PF08263">
    <property type="entry name" value="LRRNT_2"/>
    <property type="match status" value="1"/>
</dbReference>
<organism evidence="23">
    <name type="scientific">Aegilops tauschii</name>
    <name type="common">Tausch's goatgrass</name>
    <name type="synonym">Aegilops squarrosa</name>
    <dbReference type="NCBI Taxonomy" id="37682"/>
    <lineage>
        <taxon>Eukaryota</taxon>
        <taxon>Viridiplantae</taxon>
        <taxon>Streptophyta</taxon>
        <taxon>Embryophyta</taxon>
        <taxon>Tracheophyta</taxon>
        <taxon>Spermatophyta</taxon>
        <taxon>Magnoliopsida</taxon>
        <taxon>Liliopsida</taxon>
        <taxon>Poales</taxon>
        <taxon>Poaceae</taxon>
        <taxon>BOP clade</taxon>
        <taxon>Pooideae</taxon>
        <taxon>Triticodae</taxon>
        <taxon>Triticeae</taxon>
        <taxon>Triticinae</taxon>
        <taxon>Aegilops</taxon>
    </lineage>
</organism>
<comment type="subcellular location">
    <subcellularLocation>
        <location evidence="1">Cell membrane</location>
        <topology evidence="1">Single-pass membrane protein</topology>
    </subcellularLocation>
    <subcellularLocation>
        <location evidence="2">Membrane</location>
        <topology evidence="2">Single-pass type I membrane protein</topology>
    </subcellularLocation>
</comment>
<evidence type="ECO:0000256" key="6">
    <source>
        <dbReference type="ARBA" id="ARBA00022527"/>
    </source>
</evidence>
<dbReference type="PROSITE" id="PS00108">
    <property type="entry name" value="PROTEIN_KINASE_ST"/>
    <property type="match status" value="1"/>
</dbReference>
<keyword evidence="9" id="KW-0808">Transferase</keyword>
<evidence type="ECO:0000256" key="21">
    <source>
        <dbReference type="ARBA" id="ARBA00048679"/>
    </source>
</evidence>
<feature type="domain" description="Protein kinase" evidence="22">
    <location>
        <begin position="636"/>
        <end position="919"/>
    </location>
</feature>
<dbReference type="GO" id="GO:0005886">
    <property type="term" value="C:plasma membrane"/>
    <property type="evidence" value="ECO:0007669"/>
    <property type="project" value="UniProtKB-SubCell"/>
</dbReference>
<keyword evidence="18" id="KW-0675">Receptor</keyword>
<name>M8BW06_AEGTA</name>
<dbReference type="PROSITE" id="PS51450">
    <property type="entry name" value="LRR"/>
    <property type="match status" value="1"/>
</dbReference>
<keyword evidence="8" id="KW-0433">Leucine-rich repeat</keyword>
<evidence type="ECO:0000256" key="15">
    <source>
        <dbReference type="ARBA" id="ARBA00022840"/>
    </source>
</evidence>
<dbReference type="PRINTS" id="PR00019">
    <property type="entry name" value="LEURICHRPT"/>
</dbReference>
<evidence type="ECO:0000256" key="5">
    <source>
        <dbReference type="ARBA" id="ARBA00022475"/>
    </source>
</evidence>
<dbReference type="InterPro" id="IPR013210">
    <property type="entry name" value="LRR_N_plant-typ"/>
</dbReference>
<keyword evidence="15" id="KW-0067">ATP-binding</keyword>
<evidence type="ECO:0000256" key="12">
    <source>
        <dbReference type="ARBA" id="ARBA00022737"/>
    </source>
</evidence>
<dbReference type="Pfam" id="PF13855">
    <property type="entry name" value="LRR_8"/>
    <property type="match status" value="1"/>
</dbReference>
<keyword evidence="17" id="KW-0472">Membrane</keyword>
<dbReference type="InterPro" id="IPR001611">
    <property type="entry name" value="Leu-rich_rpt"/>
</dbReference>
<dbReference type="AlphaFoldDB" id="M8BW06"/>
<keyword evidence="11" id="KW-0732">Signal</keyword>
<dbReference type="GO" id="GO:0004674">
    <property type="term" value="F:protein serine/threonine kinase activity"/>
    <property type="evidence" value="ECO:0007669"/>
    <property type="project" value="UniProtKB-KW"/>
</dbReference>
<dbReference type="SMART" id="SM00369">
    <property type="entry name" value="LRR_TYP"/>
    <property type="match status" value="10"/>
</dbReference>
<dbReference type="InterPro" id="IPR008271">
    <property type="entry name" value="Ser/Thr_kinase_AS"/>
</dbReference>
<keyword evidence="13" id="KW-0547">Nucleotide-binding</keyword>
<evidence type="ECO:0000256" key="4">
    <source>
        <dbReference type="ARBA" id="ARBA00012513"/>
    </source>
</evidence>
<dbReference type="InterPro" id="IPR032675">
    <property type="entry name" value="LRR_dom_sf"/>
</dbReference>